<dbReference type="Proteomes" id="UP000261875">
    <property type="component" value="Chromosome"/>
</dbReference>
<reference evidence="5 6" key="1">
    <citation type="submission" date="2017-05" db="EMBL/GenBank/DDBJ databases">
        <title>Genome sequence of Candidatus Fukatsuia symbiotica and Candidatus Hamiltonella defensa from Acyrthosiphon pisum strain 5D.</title>
        <authorList>
            <person name="Patel V.A."/>
            <person name="Chevignon G."/>
            <person name="Russell J.A."/>
            <person name="Oliver K.M."/>
        </authorList>
    </citation>
    <scope>NUCLEOTIDE SEQUENCE [LARGE SCALE GENOMIC DNA]</scope>
    <source>
        <strain evidence="5 6">5D</strain>
    </source>
</reference>
<dbReference type="AlphaFoldDB" id="A0A2U8I547"/>
<evidence type="ECO:0000313" key="5">
    <source>
        <dbReference type="EMBL" id="AWK14277.1"/>
    </source>
</evidence>
<proteinExistence type="inferred from homology"/>
<dbReference type="KEGG" id="fsm:CCS41_07005"/>
<comment type="subcellular location">
    <subcellularLocation>
        <location evidence="1">Secreted</location>
    </subcellularLocation>
</comment>
<evidence type="ECO:0000256" key="2">
    <source>
        <dbReference type="ARBA" id="ARBA00009868"/>
    </source>
</evidence>
<dbReference type="PROSITE" id="PS51450">
    <property type="entry name" value="LRR"/>
    <property type="match status" value="1"/>
</dbReference>
<sequence length="119" mass="13222">MSDNQLIALPDNLPVSLTTLWVFNNQLTSLPDNLPASLTTLDVSDNELTVLPDNLPVSLIILWVFDNQLTSLPVSITRLPQSGHVFLGGNPLSERTLQALWNINTDLTYQGPQIFARRK</sequence>
<keyword evidence="4" id="KW-0677">Repeat</keyword>
<dbReference type="SUPFAM" id="SSF52058">
    <property type="entry name" value="L domain-like"/>
    <property type="match status" value="1"/>
</dbReference>
<accession>A0A2U8I547</accession>
<gene>
    <name evidence="5" type="ORF">CCS41_07005</name>
</gene>
<evidence type="ECO:0000256" key="4">
    <source>
        <dbReference type="ARBA" id="ARBA00022737"/>
    </source>
</evidence>
<dbReference type="Gene3D" id="3.80.10.10">
    <property type="entry name" value="Ribonuclease Inhibitor"/>
    <property type="match status" value="1"/>
</dbReference>
<dbReference type="PANTHER" id="PTHR47114">
    <property type="match status" value="1"/>
</dbReference>
<dbReference type="RefSeq" id="WP_119797442.1">
    <property type="nucleotide sequence ID" value="NZ_CP021659.1"/>
</dbReference>
<dbReference type="InterPro" id="IPR001611">
    <property type="entry name" value="Leu-rich_rpt"/>
</dbReference>
<protein>
    <submittedName>
        <fullName evidence="5">Uncharacterized protein</fullName>
    </submittedName>
</protein>
<dbReference type="SMART" id="SM00364">
    <property type="entry name" value="LRR_BAC"/>
    <property type="match status" value="3"/>
</dbReference>
<evidence type="ECO:0000256" key="3">
    <source>
        <dbReference type="ARBA" id="ARBA00022614"/>
    </source>
</evidence>
<organism evidence="5 6">
    <name type="scientific">Candidatus Fukatsuia symbiotica</name>
    <dbReference type="NCBI Taxonomy" id="1878942"/>
    <lineage>
        <taxon>Bacteria</taxon>
        <taxon>Pseudomonadati</taxon>
        <taxon>Pseudomonadota</taxon>
        <taxon>Gammaproteobacteria</taxon>
        <taxon>Enterobacterales</taxon>
        <taxon>Yersiniaceae</taxon>
        <taxon>Candidatus Fukatsuia</taxon>
    </lineage>
</organism>
<keyword evidence="6" id="KW-1185">Reference proteome</keyword>
<dbReference type="GO" id="GO:0005576">
    <property type="term" value="C:extracellular region"/>
    <property type="evidence" value="ECO:0007669"/>
    <property type="project" value="UniProtKB-SubCell"/>
</dbReference>
<comment type="similarity">
    <text evidence="2">Belongs to the LRR-containing bacterial E3 ligase family.</text>
</comment>
<dbReference type="PANTHER" id="PTHR47114:SF2">
    <property type="entry name" value="OLIGODENDROCYTE-MYELIN GLYCOPROTEIN"/>
    <property type="match status" value="1"/>
</dbReference>
<dbReference type="Pfam" id="PF00560">
    <property type="entry name" value="LRR_1"/>
    <property type="match status" value="2"/>
</dbReference>
<evidence type="ECO:0000313" key="6">
    <source>
        <dbReference type="Proteomes" id="UP000261875"/>
    </source>
</evidence>
<dbReference type="InterPro" id="IPR032675">
    <property type="entry name" value="LRR_dom_sf"/>
</dbReference>
<name>A0A2U8I547_9GAMM</name>
<dbReference type="EMBL" id="CP021659">
    <property type="protein sequence ID" value="AWK14277.1"/>
    <property type="molecule type" value="Genomic_DNA"/>
</dbReference>
<keyword evidence="3" id="KW-0433">Leucine-rich repeat</keyword>
<dbReference type="OrthoDB" id="6434659at2"/>
<evidence type="ECO:0000256" key="1">
    <source>
        <dbReference type="ARBA" id="ARBA00004613"/>
    </source>
</evidence>
<dbReference type="InterPro" id="IPR051071">
    <property type="entry name" value="LRR-bact_E3_ubiq_ligases"/>
</dbReference>